<proteinExistence type="predicted"/>
<dbReference type="SMART" id="SM00064">
    <property type="entry name" value="FYVE"/>
    <property type="match status" value="1"/>
</dbReference>
<dbReference type="Gene3D" id="3.30.40.10">
    <property type="entry name" value="Zinc/RING finger domain, C3HC4 (zinc finger)"/>
    <property type="match status" value="1"/>
</dbReference>
<dbReference type="PROSITE" id="PS50294">
    <property type="entry name" value="WD_REPEATS_REGION"/>
    <property type="match status" value="3"/>
</dbReference>
<keyword evidence="12" id="KW-1185">Reference proteome</keyword>
<dbReference type="Gene3D" id="2.130.10.10">
    <property type="entry name" value="YVTN repeat-like/Quinoprotein amine dehydrogenase"/>
    <property type="match status" value="3"/>
</dbReference>
<evidence type="ECO:0000256" key="1">
    <source>
        <dbReference type="ARBA" id="ARBA00004412"/>
    </source>
</evidence>
<keyword evidence="4" id="KW-0677">Repeat</keyword>
<dbReference type="GO" id="GO:0005769">
    <property type="term" value="C:early endosome"/>
    <property type="evidence" value="ECO:0007669"/>
    <property type="project" value="UniProtKB-SubCell"/>
</dbReference>
<dbReference type="SMART" id="SM00320">
    <property type="entry name" value="WD40"/>
    <property type="match status" value="5"/>
</dbReference>
<evidence type="ECO:0000256" key="6">
    <source>
        <dbReference type="ARBA" id="ARBA00022771"/>
    </source>
</evidence>
<keyword evidence="2 9" id="KW-0853">WD repeat</keyword>
<dbReference type="Pfam" id="PF00400">
    <property type="entry name" value="WD40"/>
    <property type="match status" value="4"/>
</dbReference>
<keyword evidence="3" id="KW-0479">Metal-binding</keyword>
<dbReference type="Proteomes" id="UP000192247">
    <property type="component" value="Unassembled WGS sequence"/>
</dbReference>
<comment type="caution">
    <text evidence="11">The sequence shown here is derived from an EMBL/GenBank/DDBJ whole genome shotgun (WGS) entry which is preliminary data.</text>
</comment>
<evidence type="ECO:0000313" key="12">
    <source>
        <dbReference type="Proteomes" id="UP000192247"/>
    </source>
</evidence>
<evidence type="ECO:0000313" key="11">
    <source>
        <dbReference type="EMBL" id="OQR76117.1"/>
    </source>
</evidence>
<feature type="repeat" description="WD" evidence="9">
    <location>
        <begin position="386"/>
        <end position="423"/>
    </location>
</feature>
<dbReference type="PANTHER" id="PTHR46189:SF1">
    <property type="entry name" value="LD41958P"/>
    <property type="match status" value="1"/>
</dbReference>
<evidence type="ECO:0000256" key="7">
    <source>
        <dbReference type="ARBA" id="ARBA00022833"/>
    </source>
</evidence>
<dbReference type="CDD" id="cd15718">
    <property type="entry name" value="FYVE_WDFY1_like"/>
    <property type="match status" value="1"/>
</dbReference>
<dbReference type="STRING" id="418985.A0A1V9XRJ0"/>
<dbReference type="InterPro" id="IPR020472">
    <property type="entry name" value="WD40_PAC1"/>
</dbReference>
<evidence type="ECO:0000259" key="10">
    <source>
        <dbReference type="PROSITE" id="PS50178"/>
    </source>
</evidence>
<feature type="domain" description="FYVE-type" evidence="10">
    <location>
        <begin position="305"/>
        <end position="376"/>
    </location>
</feature>
<dbReference type="PRINTS" id="PR00320">
    <property type="entry name" value="GPROTEINBRPT"/>
</dbReference>
<feature type="non-terminal residue" evidence="11">
    <location>
        <position position="1"/>
    </location>
</feature>
<name>A0A1V9XRJ0_9ACAR</name>
<dbReference type="SUPFAM" id="SSF57903">
    <property type="entry name" value="FYVE/PHD zinc finger"/>
    <property type="match status" value="1"/>
</dbReference>
<dbReference type="SUPFAM" id="SSF50978">
    <property type="entry name" value="WD40 repeat-like"/>
    <property type="match status" value="1"/>
</dbReference>
<dbReference type="FunFam" id="3.30.40.10:FF:000105">
    <property type="entry name" value="WD repeat and FYVE domain-containing protein 2"/>
    <property type="match status" value="1"/>
</dbReference>
<feature type="repeat" description="WD" evidence="9">
    <location>
        <begin position="263"/>
        <end position="303"/>
    </location>
</feature>
<dbReference type="GO" id="GO:0008270">
    <property type="term" value="F:zinc ion binding"/>
    <property type="evidence" value="ECO:0007669"/>
    <property type="project" value="UniProtKB-KW"/>
</dbReference>
<evidence type="ECO:0000256" key="9">
    <source>
        <dbReference type="PROSITE-ProRule" id="PRU00221"/>
    </source>
</evidence>
<reference evidence="11 12" key="1">
    <citation type="journal article" date="2017" name="Gigascience">
        <title>Draft genome of the honey bee ectoparasitic mite, Tropilaelaps mercedesae, is shaped by the parasitic life history.</title>
        <authorList>
            <person name="Dong X."/>
            <person name="Armstrong S.D."/>
            <person name="Xia D."/>
            <person name="Makepeace B.L."/>
            <person name="Darby A.C."/>
            <person name="Kadowaki T."/>
        </authorList>
    </citation>
    <scope>NUCLEOTIDE SEQUENCE [LARGE SCALE GENOMIC DNA]</scope>
    <source>
        <strain evidence="11">Wuxi-XJTLU</strain>
    </source>
</reference>
<dbReference type="InterPro" id="IPR000306">
    <property type="entry name" value="Znf_FYVE"/>
</dbReference>
<dbReference type="InterPro" id="IPR011011">
    <property type="entry name" value="Znf_FYVE_PHD"/>
</dbReference>
<keyword evidence="5" id="KW-0967">Endosome</keyword>
<organism evidence="11 12">
    <name type="scientific">Tropilaelaps mercedesae</name>
    <dbReference type="NCBI Taxonomy" id="418985"/>
    <lineage>
        <taxon>Eukaryota</taxon>
        <taxon>Metazoa</taxon>
        <taxon>Ecdysozoa</taxon>
        <taxon>Arthropoda</taxon>
        <taxon>Chelicerata</taxon>
        <taxon>Arachnida</taxon>
        <taxon>Acari</taxon>
        <taxon>Parasitiformes</taxon>
        <taxon>Mesostigmata</taxon>
        <taxon>Gamasina</taxon>
        <taxon>Dermanyssoidea</taxon>
        <taxon>Laelapidae</taxon>
        <taxon>Tropilaelaps</taxon>
    </lineage>
</organism>
<dbReference type="InterPro" id="IPR017455">
    <property type="entry name" value="Znf_FYVE-rel"/>
</dbReference>
<protein>
    <submittedName>
        <fullName evidence="11">WD repeat and FYVE domain-containing protein 2-like</fullName>
    </submittedName>
</protein>
<feature type="repeat" description="WD" evidence="9">
    <location>
        <begin position="220"/>
        <end position="253"/>
    </location>
</feature>
<evidence type="ECO:0000256" key="4">
    <source>
        <dbReference type="ARBA" id="ARBA00022737"/>
    </source>
</evidence>
<dbReference type="PROSITE" id="PS50082">
    <property type="entry name" value="WD_REPEATS_2"/>
    <property type="match status" value="3"/>
</dbReference>
<evidence type="ECO:0000256" key="2">
    <source>
        <dbReference type="ARBA" id="ARBA00022574"/>
    </source>
</evidence>
<dbReference type="OrthoDB" id="63070at2759"/>
<dbReference type="PANTHER" id="PTHR46189">
    <property type="entry name" value="LD41958P"/>
    <property type="match status" value="1"/>
</dbReference>
<dbReference type="InterPro" id="IPR036322">
    <property type="entry name" value="WD40_repeat_dom_sf"/>
</dbReference>
<keyword evidence="6 8" id="KW-0863">Zinc-finger</keyword>
<comment type="subcellular location">
    <subcellularLocation>
        <location evidence="1">Early endosome</location>
    </subcellularLocation>
</comment>
<keyword evidence="7" id="KW-0862">Zinc</keyword>
<dbReference type="PROSITE" id="PS00678">
    <property type="entry name" value="WD_REPEATS_1"/>
    <property type="match status" value="3"/>
</dbReference>
<dbReference type="InterPro" id="IPR019775">
    <property type="entry name" value="WD40_repeat_CS"/>
</dbReference>
<accession>A0A1V9XRJ0</accession>
<evidence type="ECO:0000256" key="8">
    <source>
        <dbReference type="PROSITE-ProRule" id="PRU00091"/>
    </source>
</evidence>
<dbReference type="InterPro" id="IPR015943">
    <property type="entry name" value="WD40/YVTN_repeat-like_dom_sf"/>
</dbReference>
<dbReference type="InParanoid" id="A0A1V9XRJ0"/>
<evidence type="ECO:0000256" key="5">
    <source>
        <dbReference type="ARBA" id="ARBA00022753"/>
    </source>
</evidence>
<dbReference type="InterPro" id="IPR001680">
    <property type="entry name" value="WD40_rpt"/>
</dbReference>
<evidence type="ECO:0000256" key="3">
    <source>
        <dbReference type="ARBA" id="ARBA00022723"/>
    </source>
</evidence>
<gene>
    <name evidence="11" type="ORF">BIW11_07982</name>
</gene>
<sequence length="423" mass="47457">SRTDSHVICSLPFPFLCTLQYCCSSSQHRPYVGGVPWSFSKYAPLGLLLALQVVLIGNADDPAVISVSDDRTIRVWARRDTGQYWPSVCYTMPAAASALNYDQPSRRLFVAMDNGSITEFELADDLNKIIFRRSYIAHQQRVTSIKFSPTTEWLLSAGKDKYFQWHCTETGRRLGAFQGSAWCTTVELDEASRHAFIGDYSGHVTMLKLTETSYQPVTTLRGHSGSVQSLLWDERRNLLISGSFDQVIIVWDIGGGKGTAYELSGHRARITGLALYSASSLLSVSEDSTLVVWDVAAQRQETPDWNERDFCERCARPFFWNVRAMLDQKQVGLRQHHCRRCGRALCDRCSANRSALPRLGFEFPVRICDECHLHISDGDRQPLASFHDLKAPVTAMSLSAASKTLVTVGTDRSIKIWDLSKVL</sequence>
<dbReference type="Pfam" id="PF01363">
    <property type="entry name" value="FYVE"/>
    <property type="match status" value="1"/>
</dbReference>
<dbReference type="InterPro" id="IPR042234">
    <property type="entry name" value="WDFY1/WDFY2"/>
</dbReference>
<dbReference type="InterPro" id="IPR013083">
    <property type="entry name" value="Znf_RING/FYVE/PHD"/>
</dbReference>
<dbReference type="FunCoup" id="A0A1V9XRJ0">
    <property type="interactions" value="961"/>
</dbReference>
<dbReference type="EMBL" id="MNPL01005285">
    <property type="protein sequence ID" value="OQR76117.1"/>
    <property type="molecule type" value="Genomic_DNA"/>
</dbReference>
<dbReference type="AlphaFoldDB" id="A0A1V9XRJ0"/>
<dbReference type="PROSITE" id="PS50178">
    <property type="entry name" value="ZF_FYVE"/>
    <property type="match status" value="1"/>
</dbReference>